<gene>
    <name evidence="2" type="ORF">FisN_2Hh262</name>
</gene>
<dbReference type="OrthoDB" id="1058301at2759"/>
<dbReference type="InterPro" id="IPR036754">
    <property type="entry name" value="YbaK/aa-tRNA-synt-asso_dom_sf"/>
</dbReference>
<evidence type="ECO:0000259" key="1">
    <source>
        <dbReference type="Pfam" id="PF04073"/>
    </source>
</evidence>
<protein>
    <recommendedName>
        <fullName evidence="1">YbaK/aminoacyl-tRNA synthetase-associated domain-containing protein</fullName>
    </recommendedName>
</protein>
<dbReference type="InterPro" id="IPR007214">
    <property type="entry name" value="YbaK/aa-tRNA-synth-assoc-dom"/>
</dbReference>
<dbReference type="PANTHER" id="PTHR30411">
    <property type="entry name" value="CYTOPLASMIC PROTEIN"/>
    <property type="match status" value="1"/>
</dbReference>
<dbReference type="Pfam" id="PF04073">
    <property type="entry name" value="tRNA_edit"/>
    <property type="match status" value="1"/>
</dbReference>
<dbReference type="EMBL" id="BDSP01000051">
    <property type="protein sequence ID" value="GAX12430.1"/>
    <property type="molecule type" value="Genomic_DNA"/>
</dbReference>
<reference evidence="2 3" key="1">
    <citation type="journal article" date="2015" name="Plant Cell">
        <title>Oil accumulation by the oleaginous diatom Fistulifera solaris as revealed by the genome and transcriptome.</title>
        <authorList>
            <person name="Tanaka T."/>
            <person name="Maeda Y."/>
            <person name="Veluchamy A."/>
            <person name="Tanaka M."/>
            <person name="Abida H."/>
            <person name="Marechal E."/>
            <person name="Bowler C."/>
            <person name="Muto M."/>
            <person name="Sunaga Y."/>
            <person name="Tanaka M."/>
            <person name="Yoshino T."/>
            <person name="Taniguchi T."/>
            <person name="Fukuda Y."/>
            <person name="Nemoto M."/>
            <person name="Matsumoto M."/>
            <person name="Wong P.S."/>
            <person name="Aburatani S."/>
            <person name="Fujibuchi W."/>
        </authorList>
    </citation>
    <scope>NUCLEOTIDE SEQUENCE [LARGE SCALE GENOMIC DNA]</scope>
    <source>
        <strain evidence="2 3">JPCC DA0580</strain>
    </source>
</reference>
<dbReference type="Proteomes" id="UP000198406">
    <property type="component" value="Unassembled WGS sequence"/>
</dbReference>
<dbReference type="PANTHER" id="PTHR30411:SF4">
    <property type="entry name" value="YBAK_AMINOACYL-TRNA SYNTHETASE-ASSOCIATED DOMAIN-CONTAINING PROTEIN"/>
    <property type="match status" value="1"/>
</dbReference>
<evidence type="ECO:0000313" key="2">
    <source>
        <dbReference type="EMBL" id="GAX12430.1"/>
    </source>
</evidence>
<accession>A0A1Z5JEK1</accession>
<feature type="domain" description="YbaK/aminoacyl-tRNA synthetase-associated" evidence="1">
    <location>
        <begin position="68"/>
        <end position="184"/>
    </location>
</feature>
<dbReference type="GO" id="GO:0002161">
    <property type="term" value="F:aminoacyl-tRNA deacylase activity"/>
    <property type="evidence" value="ECO:0007669"/>
    <property type="project" value="InterPro"/>
</dbReference>
<evidence type="ECO:0000313" key="3">
    <source>
        <dbReference type="Proteomes" id="UP000198406"/>
    </source>
</evidence>
<dbReference type="SUPFAM" id="SSF55826">
    <property type="entry name" value="YbaK/ProRS associated domain"/>
    <property type="match status" value="1"/>
</dbReference>
<proteinExistence type="predicted"/>
<dbReference type="CDD" id="cd04332">
    <property type="entry name" value="YbaK_like"/>
    <property type="match status" value="1"/>
</dbReference>
<keyword evidence="3" id="KW-1185">Reference proteome</keyword>
<name>A0A1Z5JEK1_FISSO</name>
<sequence>MADVAELQKRVEALELRHHGSQDKVDEAMRRARLAVEDAAIYSACWKFVPEPYYTWPLSKRAECLGATSVHNLCKSLLLDNQKAPDSAQFDPTYPKHVLVVLPYAASLDNKLLVNAIRALRPVKDRLEDNSFDFRIASQDDNDRLTGYKHNSVTPFGMADPNHVLIVLAEAAASQKFIWMGGGHVLLKLGMAVSDFCRALKPVVANISQPRADFDVDNNDDAI</sequence>
<dbReference type="AlphaFoldDB" id="A0A1Z5JEK1"/>
<organism evidence="2 3">
    <name type="scientific">Fistulifera solaris</name>
    <name type="common">Oleaginous diatom</name>
    <dbReference type="NCBI Taxonomy" id="1519565"/>
    <lineage>
        <taxon>Eukaryota</taxon>
        <taxon>Sar</taxon>
        <taxon>Stramenopiles</taxon>
        <taxon>Ochrophyta</taxon>
        <taxon>Bacillariophyta</taxon>
        <taxon>Bacillariophyceae</taxon>
        <taxon>Bacillariophycidae</taxon>
        <taxon>Naviculales</taxon>
        <taxon>Naviculaceae</taxon>
        <taxon>Fistulifera</taxon>
    </lineage>
</organism>
<dbReference type="Gene3D" id="3.90.960.10">
    <property type="entry name" value="YbaK/aminoacyl-tRNA synthetase-associated domain"/>
    <property type="match status" value="1"/>
</dbReference>
<dbReference type="InParanoid" id="A0A1Z5JEK1"/>
<comment type="caution">
    <text evidence="2">The sequence shown here is derived from an EMBL/GenBank/DDBJ whole genome shotgun (WGS) entry which is preliminary data.</text>
</comment>